<evidence type="ECO:0000256" key="1">
    <source>
        <dbReference type="SAM" id="Phobius"/>
    </source>
</evidence>
<comment type="caution">
    <text evidence="2">The sequence shown here is derived from an EMBL/GenBank/DDBJ whole genome shotgun (WGS) entry which is preliminary data.</text>
</comment>
<protein>
    <submittedName>
        <fullName evidence="2">DUF4267 domain-containing protein</fullName>
    </submittedName>
</protein>
<dbReference type="RefSeq" id="WP_343946605.1">
    <property type="nucleotide sequence ID" value="NZ_BAAAHP010000300.1"/>
</dbReference>
<dbReference type="Proteomes" id="UP001499967">
    <property type="component" value="Unassembled WGS sequence"/>
</dbReference>
<reference evidence="3" key="1">
    <citation type="journal article" date="2019" name="Int. J. Syst. Evol. Microbiol.">
        <title>The Global Catalogue of Microorganisms (GCM) 10K type strain sequencing project: providing services to taxonomists for standard genome sequencing and annotation.</title>
        <authorList>
            <consortium name="The Broad Institute Genomics Platform"/>
            <consortium name="The Broad Institute Genome Sequencing Center for Infectious Disease"/>
            <person name="Wu L."/>
            <person name="Ma J."/>
        </authorList>
    </citation>
    <scope>NUCLEOTIDE SEQUENCE [LARGE SCALE GENOMIC DNA]</scope>
    <source>
        <strain evidence="3">JCM 11117</strain>
    </source>
</reference>
<dbReference type="InterPro" id="IPR025363">
    <property type="entry name" value="DUF4267"/>
</dbReference>
<feature type="transmembrane region" description="Helical" evidence="1">
    <location>
        <begin position="47"/>
        <end position="67"/>
    </location>
</feature>
<sequence length="137" mass="13488">MWMQRTALAAVGVIGVGIIAIGVRFLLDPAGAGAAFGVVPAGDDPFLAVKGVRDIGSGLILLTLLALRLPRVLGWVTLAASFIPLGDALIVLANGGPAAVAYGVHGATAGVAIAAAAVLISERAARPAPRGSAVPAH</sequence>
<gene>
    <name evidence="2" type="ORF">GCM10009559_75020</name>
</gene>
<accession>A0ABP3YXX5</accession>
<evidence type="ECO:0000313" key="2">
    <source>
        <dbReference type="EMBL" id="GAA0906583.1"/>
    </source>
</evidence>
<name>A0ABP3YXX5_9PSEU</name>
<keyword evidence="3" id="KW-1185">Reference proteome</keyword>
<keyword evidence="1" id="KW-1133">Transmembrane helix</keyword>
<feature type="transmembrane region" description="Helical" evidence="1">
    <location>
        <begin position="72"/>
        <end position="93"/>
    </location>
</feature>
<feature type="transmembrane region" description="Helical" evidence="1">
    <location>
        <begin position="7"/>
        <end position="27"/>
    </location>
</feature>
<evidence type="ECO:0000313" key="3">
    <source>
        <dbReference type="Proteomes" id="UP001499967"/>
    </source>
</evidence>
<dbReference type="EMBL" id="BAAAHP010000300">
    <property type="protein sequence ID" value="GAA0906583.1"/>
    <property type="molecule type" value="Genomic_DNA"/>
</dbReference>
<keyword evidence="1" id="KW-0472">Membrane</keyword>
<proteinExistence type="predicted"/>
<keyword evidence="1" id="KW-0812">Transmembrane</keyword>
<organism evidence="2 3">
    <name type="scientific">Pseudonocardia zijingensis</name>
    <dbReference type="NCBI Taxonomy" id="153376"/>
    <lineage>
        <taxon>Bacteria</taxon>
        <taxon>Bacillati</taxon>
        <taxon>Actinomycetota</taxon>
        <taxon>Actinomycetes</taxon>
        <taxon>Pseudonocardiales</taxon>
        <taxon>Pseudonocardiaceae</taxon>
        <taxon>Pseudonocardia</taxon>
    </lineage>
</organism>
<dbReference type="Pfam" id="PF14087">
    <property type="entry name" value="DUF4267"/>
    <property type="match status" value="1"/>
</dbReference>
<feature type="transmembrane region" description="Helical" evidence="1">
    <location>
        <begin position="99"/>
        <end position="120"/>
    </location>
</feature>